<feature type="transmembrane region" description="Helical" evidence="9">
    <location>
        <begin position="256"/>
        <end position="275"/>
    </location>
</feature>
<evidence type="ECO:0000256" key="1">
    <source>
        <dbReference type="ARBA" id="ARBA00004429"/>
    </source>
</evidence>
<dbReference type="InterPro" id="IPR013525">
    <property type="entry name" value="ABC2_TM"/>
</dbReference>
<evidence type="ECO:0000313" key="12">
    <source>
        <dbReference type="Proteomes" id="UP000537729"/>
    </source>
</evidence>
<dbReference type="InterPro" id="IPR047817">
    <property type="entry name" value="ABC2_TM_bact-type"/>
</dbReference>
<dbReference type="GO" id="GO:0043190">
    <property type="term" value="C:ATP-binding cassette (ABC) transporter complex"/>
    <property type="evidence" value="ECO:0007669"/>
    <property type="project" value="InterPro"/>
</dbReference>
<proteinExistence type="inferred from homology"/>
<evidence type="ECO:0000256" key="3">
    <source>
        <dbReference type="ARBA" id="ARBA00022448"/>
    </source>
</evidence>
<dbReference type="PANTHER" id="PTHR30413">
    <property type="entry name" value="INNER MEMBRANE TRANSPORT PERMEASE"/>
    <property type="match status" value="1"/>
</dbReference>
<keyword evidence="8 9" id="KW-0472">Membrane</keyword>
<dbReference type="SUPFAM" id="SSF48452">
    <property type="entry name" value="TPR-like"/>
    <property type="match status" value="1"/>
</dbReference>
<feature type="transmembrane region" description="Helical" evidence="9">
    <location>
        <begin position="395"/>
        <end position="416"/>
    </location>
</feature>
<accession>A0A7Y1ADI8</accession>
<sequence length="485" mass="54693">MTQTEMLTPAEAFALAMKPMREGAWADAAALWRVFREQYKGHPAPWLQGAISHMRQGQYIHADELLDHARKYFAQHANTWLLSAESARLQGSSAYEELYLIKGREALGSHWELFSHSAAFELRLGRIQQAEAFNAKARELTTERIEPWVQFAEIAEKQGDWEQAKQRWQAVIDQRPEYIRAYSQIANAFKQLGSPVEARRYRLAAQYGPDLLQVPVLVAHADAALQKDKSRLKHFLQLVNTKAVLNLKSESSRTHLNYAWVILEPLLHLIIYYVLFGRLLNAGVENYGLFLLSGLVPWMWFNKAVCTSATSIIGGQSLMVNSNVRPEFFPLVSIVQSTYKQLPALLLLLILGLLTDENSISWSLLYLPLIIAVQFLLTVSIGMLIAAIIPFARDLANLIGTGMTLLMFMSGVIYNFQALPGSIGEWLQYNPLIQLIAAYRDVILHGSIPDFIGLGYVAVFAAGIGLLNMLIYSKQRRNFVRRGMA</sequence>
<evidence type="ECO:0000259" key="10">
    <source>
        <dbReference type="PROSITE" id="PS51012"/>
    </source>
</evidence>
<keyword evidence="5" id="KW-0997">Cell inner membrane</keyword>
<evidence type="ECO:0000256" key="7">
    <source>
        <dbReference type="ARBA" id="ARBA00022989"/>
    </source>
</evidence>
<name>A0A7Y1ADI8_PSEVE</name>
<comment type="caution">
    <text evidence="9">Lacks conserved residue(s) required for the propagation of feature annotation.</text>
</comment>
<evidence type="ECO:0000256" key="8">
    <source>
        <dbReference type="ARBA" id="ARBA00023136"/>
    </source>
</evidence>
<dbReference type="InterPro" id="IPR011990">
    <property type="entry name" value="TPR-like_helical_dom_sf"/>
</dbReference>
<comment type="caution">
    <text evidence="11">The sequence shown here is derived from an EMBL/GenBank/DDBJ whole genome shotgun (WGS) entry which is preliminary data.</text>
</comment>
<dbReference type="RefSeq" id="WP_169886744.1">
    <property type="nucleotide sequence ID" value="NZ_JAAQWG010000126.1"/>
</dbReference>
<dbReference type="PRINTS" id="PR00164">
    <property type="entry name" value="ABC2TRNSPORT"/>
</dbReference>
<keyword evidence="7 9" id="KW-1133">Transmembrane helix</keyword>
<evidence type="ECO:0000313" key="11">
    <source>
        <dbReference type="EMBL" id="NMY13769.1"/>
    </source>
</evidence>
<keyword evidence="6 9" id="KW-0812">Transmembrane</keyword>
<evidence type="ECO:0000256" key="6">
    <source>
        <dbReference type="ARBA" id="ARBA00022692"/>
    </source>
</evidence>
<dbReference type="EMBL" id="JAAQWG010000126">
    <property type="protein sequence ID" value="NMY13769.1"/>
    <property type="molecule type" value="Genomic_DNA"/>
</dbReference>
<dbReference type="InterPro" id="IPR000412">
    <property type="entry name" value="ABC_2_transport"/>
</dbReference>
<feature type="transmembrane region" description="Helical" evidence="9">
    <location>
        <begin position="328"/>
        <end position="354"/>
    </location>
</feature>
<comment type="subcellular location">
    <subcellularLocation>
        <location evidence="1 9">Cell inner membrane</location>
        <topology evidence="1 9">Multi-pass membrane protein</topology>
    </subcellularLocation>
</comment>
<evidence type="ECO:0000256" key="4">
    <source>
        <dbReference type="ARBA" id="ARBA00022475"/>
    </source>
</evidence>
<dbReference type="Proteomes" id="UP000537729">
    <property type="component" value="Unassembled WGS sequence"/>
</dbReference>
<reference evidence="11 12" key="1">
    <citation type="journal article" date="2020" name="Front. Microbiol.">
        <title>Genetic Organization of the aprX-lipA2 Operon Affects the Proteolytic Potential of Pseudomonas Species in Milk.</title>
        <authorList>
            <person name="Maier C."/>
            <person name="Huptas C."/>
            <person name="von Neubeck M."/>
            <person name="Scherer S."/>
            <person name="Wenning M."/>
            <person name="Lucking G."/>
        </authorList>
    </citation>
    <scope>NUCLEOTIDE SEQUENCE [LARGE SCALE GENOMIC DNA]</scope>
    <source>
        <strain evidence="11 12">DSM 16272</strain>
    </source>
</reference>
<keyword evidence="4 9" id="KW-1003">Cell membrane</keyword>
<evidence type="ECO:0000256" key="2">
    <source>
        <dbReference type="ARBA" id="ARBA00007783"/>
    </source>
</evidence>
<evidence type="ECO:0000256" key="5">
    <source>
        <dbReference type="ARBA" id="ARBA00022519"/>
    </source>
</evidence>
<dbReference type="Gene3D" id="1.25.40.10">
    <property type="entry name" value="Tetratricopeptide repeat domain"/>
    <property type="match status" value="1"/>
</dbReference>
<feature type="transmembrane region" description="Helical" evidence="9">
    <location>
        <begin position="451"/>
        <end position="472"/>
    </location>
</feature>
<gene>
    <name evidence="11" type="ORF">HBO38_36295</name>
</gene>
<comment type="similarity">
    <text evidence="2 9">Belongs to the ABC-2 integral membrane protein family.</text>
</comment>
<organism evidence="11 12">
    <name type="scientific">Pseudomonas veronii</name>
    <dbReference type="NCBI Taxonomy" id="76761"/>
    <lineage>
        <taxon>Bacteria</taxon>
        <taxon>Pseudomonadati</taxon>
        <taxon>Pseudomonadota</taxon>
        <taxon>Gammaproteobacteria</taxon>
        <taxon>Pseudomonadales</taxon>
        <taxon>Pseudomonadaceae</taxon>
        <taxon>Pseudomonas</taxon>
    </lineage>
</organism>
<dbReference type="GO" id="GO:0015920">
    <property type="term" value="P:lipopolysaccharide transport"/>
    <property type="evidence" value="ECO:0007669"/>
    <property type="project" value="TreeGrafter"/>
</dbReference>
<dbReference type="Pfam" id="PF01061">
    <property type="entry name" value="ABC2_membrane"/>
    <property type="match status" value="1"/>
</dbReference>
<dbReference type="PANTHER" id="PTHR30413:SF8">
    <property type="entry name" value="TRANSPORT PERMEASE PROTEIN"/>
    <property type="match status" value="1"/>
</dbReference>
<dbReference type="AlphaFoldDB" id="A0A7Y1ADI8"/>
<dbReference type="PROSITE" id="PS51012">
    <property type="entry name" value="ABC_TM2"/>
    <property type="match status" value="1"/>
</dbReference>
<keyword evidence="3 9" id="KW-0813">Transport</keyword>
<evidence type="ECO:0000256" key="9">
    <source>
        <dbReference type="RuleBase" id="RU361157"/>
    </source>
</evidence>
<protein>
    <recommendedName>
        <fullName evidence="9">Transport permease protein</fullName>
    </recommendedName>
</protein>
<feature type="transmembrane region" description="Helical" evidence="9">
    <location>
        <begin position="366"/>
        <end position="388"/>
    </location>
</feature>
<feature type="domain" description="ABC transmembrane type-2" evidence="10">
    <location>
        <begin position="256"/>
        <end position="475"/>
    </location>
</feature>
<dbReference type="GO" id="GO:0140359">
    <property type="term" value="F:ABC-type transporter activity"/>
    <property type="evidence" value="ECO:0007669"/>
    <property type="project" value="InterPro"/>
</dbReference>